<gene>
    <name evidence="1" type="ORF">C5167_003849</name>
</gene>
<keyword evidence="2" id="KW-1185">Reference proteome</keyword>
<protein>
    <submittedName>
        <fullName evidence="1">Uncharacterized protein</fullName>
    </submittedName>
</protein>
<dbReference type="AlphaFoldDB" id="A0A4Y7L227"/>
<sequence>MGPKGGFFGSRTALVMPAFDDGHDAIGYGVDTLSLSLAASAFIRLGFSSDLIENDRPTYPESPYSSTRRCSSQGGRRKMSFFKEMMV</sequence>
<name>A0A4Y7L227_PAPSO</name>
<dbReference type="EMBL" id="CM010723">
    <property type="protein sequence ID" value="RZC78411.1"/>
    <property type="molecule type" value="Genomic_DNA"/>
</dbReference>
<proteinExistence type="predicted"/>
<dbReference type="Gramene" id="RZC78411">
    <property type="protein sequence ID" value="RZC78411"/>
    <property type="gene ID" value="C5167_003849"/>
</dbReference>
<evidence type="ECO:0000313" key="2">
    <source>
        <dbReference type="Proteomes" id="UP000316621"/>
    </source>
</evidence>
<dbReference type="Proteomes" id="UP000316621">
    <property type="component" value="Chromosome 9"/>
</dbReference>
<evidence type="ECO:0000313" key="1">
    <source>
        <dbReference type="EMBL" id="RZC78411.1"/>
    </source>
</evidence>
<organism evidence="1 2">
    <name type="scientific">Papaver somniferum</name>
    <name type="common">Opium poppy</name>
    <dbReference type="NCBI Taxonomy" id="3469"/>
    <lineage>
        <taxon>Eukaryota</taxon>
        <taxon>Viridiplantae</taxon>
        <taxon>Streptophyta</taxon>
        <taxon>Embryophyta</taxon>
        <taxon>Tracheophyta</taxon>
        <taxon>Spermatophyta</taxon>
        <taxon>Magnoliopsida</taxon>
        <taxon>Ranunculales</taxon>
        <taxon>Papaveraceae</taxon>
        <taxon>Papaveroideae</taxon>
        <taxon>Papaver</taxon>
    </lineage>
</organism>
<reference evidence="1 2" key="1">
    <citation type="journal article" date="2018" name="Science">
        <title>The opium poppy genome and morphinan production.</title>
        <authorList>
            <person name="Guo L."/>
            <person name="Winzer T."/>
            <person name="Yang X."/>
            <person name="Li Y."/>
            <person name="Ning Z."/>
            <person name="He Z."/>
            <person name="Teodor R."/>
            <person name="Lu Y."/>
            <person name="Bowser T.A."/>
            <person name="Graham I.A."/>
            <person name="Ye K."/>
        </authorList>
    </citation>
    <scope>NUCLEOTIDE SEQUENCE [LARGE SCALE GENOMIC DNA]</scope>
    <source>
        <strain evidence="2">cv. HN1</strain>
        <tissue evidence="1">Leaves</tissue>
    </source>
</reference>
<accession>A0A4Y7L227</accession>